<sequence>MKLTSEMNMKIVIYLGCKERKIPLIKLSIGGHHILERPLETNIESCLAIVFGWKDKQLLLEISPDACDKIDESPVIRLDKGKKLLLNKAIRVNEESITMFA</sequence>
<accession>A0A8X7CHQ7</accession>
<evidence type="ECO:0000313" key="2">
    <source>
        <dbReference type="Proteomes" id="UP000886998"/>
    </source>
</evidence>
<reference evidence="1" key="1">
    <citation type="submission" date="2020-08" db="EMBL/GenBank/DDBJ databases">
        <title>Multicomponent nature underlies the extraordinary mechanical properties of spider dragline silk.</title>
        <authorList>
            <person name="Kono N."/>
            <person name="Nakamura H."/>
            <person name="Mori M."/>
            <person name="Yoshida Y."/>
            <person name="Ohtoshi R."/>
            <person name="Malay A.D."/>
            <person name="Moran D.A.P."/>
            <person name="Tomita M."/>
            <person name="Numata K."/>
            <person name="Arakawa K."/>
        </authorList>
    </citation>
    <scope>NUCLEOTIDE SEQUENCE</scope>
</reference>
<keyword evidence="2" id="KW-1185">Reference proteome</keyword>
<name>A0A8X7CHQ7_9ARAC</name>
<organism evidence="1 2">
    <name type="scientific">Trichonephila inaurata madagascariensis</name>
    <dbReference type="NCBI Taxonomy" id="2747483"/>
    <lineage>
        <taxon>Eukaryota</taxon>
        <taxon>Metazoa</taxon>
        <taxon>Ecdysozoa</taxon>
        <taxon>Arthropoda</taxon>
        <taxon>Chelicerata</taxon>
        <taxon>Arachnida</taxon>
        <taxon>Araneae</taxon>
        <taxon>Araneomorphae</taxon>
        <taxon>Entelegynae</taxon>
        <taxon>Araneoidea</taxon>
        <taxon>Nephilidae</taxon>
        <taxon>Trichonephila</taxon>
        <taxon>Trichonephila inaurata</taxon>
    </lineage>
</organism>
<dbReference type="Proteomes" id="UP000886998">
    <property type="component" value="Unassembled WGS sequence"/>
</dbReference>
<evidence type="ECO:0000313" key="1">
    <source>
        <dbReference type="EMBL" id="GFY66230.1"/>
    </source>
</evidence>
<dbReference type="EMBL" id="BMAV01015913">
    <property type="protein sequence ID" value="GFY66230.1"/>
    <property type="molecule type" value="Genomic_DNA"/>
</dbReference>
<protein>
    <submittedName>
        <fullName evidence="1">Uncharacterized protein</fullName>
    </submittedName>
</protein>
<proteinExistence type="predicted"/>
<gene>
    <name evidence="1" type="primary">AVEN_169535_1</name>
    <name evidence="1" type="ORF">TNIN_287751</name>
</gene>
<dbReference type="AlphaFoldDB" id="A0A8X7CHQ7"/>
<comment type="caution">
    <text evidence="1">The sequence shown here is derived from an EMBL/GenBank/DDBJ whole genome shotgun (WGS) entry which is preliminary data.</text>
</comment>